<dbReference type="RefSeq" id="WP_076403426.1">
    <property type="nucleotide sequence ID" value="NZ_FTMI01000001.1"/>
</dbReference>
<keyword evidence="1" id="KW-0812">Transmembrane</keyword>
<organism evidence="2 3">
    <name type="scientific">Cellulosimicrobium aquatile</name>
    <dbReference type="NCBI Taxonomy" id="1612203"/>
    <lineage>
        <taxon>Bacteria</taxon>
        <taxon>Bacillati</taxon>
        <taxon>Actinomycetota</taxon>
        <taxon>Actinomycetes</taxon>
        <taxon>Micrococcales</taxon>
        <taxon>Promicromonosporaceae</taxon>
        <taxon>Cellulosimicrobium</taxon>
    </lineage>
</organism>
<keyword evidence="3" id="KW-1185">Reference proteome</keyword>
<evidence type="ECO:0000313" key="2">
    <source>
        <dbReference type="EMBL" id="SIP88726.1"/>
    </source>
</evidence>
<dbReference type="EMBL" id="FTMI01000001">
    <property type="protein sequence ID" value="SIP88726.1"/>
    <property type="molecule type" value="Genomic_DNA"/>
</dbReference>
<feature type="transmembrane region" description="Helical" evidence="1">
    <location>
        <begin position="111"/>
        <end position="134"/>
    </location>
</feature>
<feature type="transmembrane region" description="Helical" evidence="1">
    <location>
        <begin position="225"/>
        <end position="244"/>
    </location>
</feature>
<sequence>MSDTTRYTIERRHAPHVDPRWAEALLLELRLQGVAGARIGAVLAEVDAHVVDSGETAQEAFGDPVAYARSLDLPEDPAQSSSSIGRTVAASAVQTVGMLGVLWSLRPALDGGALVVPAGMLLVLVAALAGFVGLWRAGDRLLRAALAHPVLTVLGNMVVTAALVAVAVTLRSPVASLPAVPVLVAAAVALVVGTVWGLREQGSGDPVVDPLDDAPQARTDRTGRWGVLLLPAVTLVLGTVTVLVR</sequence>
<gene>
    <name evidence="2" type="ORF">SAMN05518682_0292</name>
</gene>
<evidence type="ECO:0000256" key="1">
    <source>
        <dbReference type="SAM" id="Phobius"/>
    </source>
</evidence>
<proteinExistence type="predicted"/>
<name>A0A1N6N9J1_9MICO</name>
<evidence type="ECO:0000313" key="3">
    <source>
        <dbReference type="Proteomes" id="UP000186235"/>
    </source>
</evidence>
<dbReference type="Proteomes" id="UP000186235">
    <property type="component" value="Unassembled WGS sequence"/>
</dbReference>
<dbReference type="AlphaFoldDB" id="A0A1N6N9J1"/>
<feature type="transmembrane region" description="Helical" evidence="1">
    <location>
        <begin position="146"/>
        <end position="170"/>
    </location>
</feature>
<protein>
    <submittedName>
        <fullName evidence="2">Uncharacterized protein</fullName>
    </submittedName>
</protein>
<reference evidence="3" key="1">
    <citation type="submission" date="2017-01" db="EMBL/GenBank/DDBJ databases">
        <authorList>
            <person name="Varghese N."/>
            <person name="Submissions S."/>
        </authorList>
    </citation>
    <scope>NUCLEOTIDE SEQUENCE [LARGE SCALE GENOMIC DNA]</scope>
    <source>
        <strain evidence="3">3bp</strain>
    </source>
</reference>
<keyword evidence="1" id="KW-1133">Transmembrane helix</keyword>
<keyword evidence="1" id="KW-0472">Membrane</keyword>
<accession>A0A1N6N9J1</accession>
<feature type="transmembrane region" description="Helical" evidence="1">
    <location>
        <begin position="176"/>
        <end position="198"/>
    </location>
</feature>